<sequence>MSSKARVFILIEAALALLLGYQIISNPPTLAFCILGTLALCWANSLRRKNWLRTPLMIFGAIALAVTVFINPTVWWMLLVGVIAILSAGRKGFGALGIFPWFKKQFISIRSADDEGNRTAQRHPWFGDFVVGQSVYEWDDVNLTLLAGDTIVDLGNTILPKRDNVIMIRKGVGKTRLLVPIGIGIELNHSALIGNVTFAGQTQPLRNETVRLFSDDYESAPRHIRIVTSAFIGDLEVVPV</sequence>
<feature type="domain" description="DUF7649" evidence="3">
    <location>
        <begin position="3"/>
        <end position="86"/>
    </location>
</feature>
<dbReference type="STRING" id="1291052.FC18_GL000070"/>
<evidence type="ECO:0000256" key="1">
    <source>
        <dbReference type="SAM" id="Phobius"/>
    </source>
</evidence>
<protein>
    <submittedName>
        <fullName evidence="4">Uncharacterized protein</fullName>
    </submittedName>
</protein>
<organism evidence="4 5">
    <name type="scientific">Lacticaseibacillus sharpeae JCM 1186 = DSM 20505</name>
    <dbReference type="NCBI Taxonomy" id="1291052"/>
    <lineage>
        <taxon>Bacteria</taxon>
        <taxon>Bacillati</taxon>
        <taxon>Bacillota</taxon>
        <taxon>Bacilli</taxon>
        <taxon>Lactobacillales</taxon>
        <taxon>Lactobacillaceae</taxon>
        <taxon>Lacticaseibacillus</taxon>
    </lineage>
</organism>
<evidence type="ECO:0000259" key="3">
    <source>
        <dbReference type="Pfam" id="PF24661"/>
    </source>
</evidence>
<dbReference type="OrthoDB" id="2351415at2"/>
<dbReference type="Proteomes" id="UP000051679">
    <property type="component" value="Unassembled WGS sequence"/>
</dbReference>
<evidence type="ECO:0000313" key="5">
    <source>
        <dbReference type="Proteomes" id="UP000051679"/>
    </source>
</evidence>
<proteinExistence type="predicted"/>
<feature type="transmembrane region" description="Helical" evidence="1">
    <location>
        <begin position="7"/>
        <end position="23"/>
    </location>
</feature>
<gene>
    <name evidence="4" type="ORF">FC18_GL000070</name>
</gene>
<dbReference type="EMBL" id="AYYO01000005">
    <property type="protein sequence ID" value="KRM56386.1"/>
    <property type="molecule type" value="Genomic_DNA"/>
</dbReference>
<dbReference type="Pfam" id="PF24661">
    <property type="entry name" value="DUF7649"/>
    <property type="match status" value="1"/>
</dbReference>
<dbReference type="NCBIfam" id="NF040535">
    <property type="entry name" value="LiaF_C_term"/>
    <property type="match status" value="1"/>
</dbReference>
<evidence type="ECO:0000313" key="4">
    <source>
        <dbReference type="EMBL" id="KRM56386.1"/>
    </source>
</evidence>
<comment type="caution">
    <text evidence="4">The sequence shown here is derived from an EMBL/GenBank/DDBJ whole genome shotgun (WGS) entry which is preliminary data.</text>
</comment>
<dbReference type="InterPro" id="IPR016975">
    <property type="entry name" value="Cell_wall_LiaF"/>
</dbReference>
<dbReference type="Pfam" id="PF09922">
    <property type="entry name" value="LiaF-like_C"/>
    <property type="match status" value="1"/>
</dbReference>
<dbReference type="PATRIC" id="fig|1291052.5.peg.72"/>
<dbReference type="InterPro" id="IPR056066">
    <property type="entry name" value="DUF7649"/>
</dbReference>
<dbReference type="AlphaFoldDB" id="A0A0R1ZPU1"/>
<name>A0A0R1ZPU1_9LACO</name>
<dbReference type="InterPro" id="IPR047793">
    <property type="entry name" value="LiaF_C"/>
</dbReference>
<dbReference type="RefSeq" id="WP_054677562.1">
    <property type="nucleotide sequence ID" value="NZ_AYYO01000005.1"/>
</dbReference>
<accession>A0A0R1ZPU1</accession>
<feature type="transmembrane region" description="Helical" evidence="1">
    <location>
        <begin position="51"/>
        <end position="70"/>
    </location>
</feature>
<evidence type="ECO:0000259" key="2">
    <source>
        <dbReference type="Pfam" id="PF09922"/>
    </source>
</evidence>
<feature type="transmembrane region" description="Helical" evidence="1">
    <location>
        <begin position="29"/>
        <end position="46"/>
    </location>
</feature>
<keyword evidence="1" id="KW-1133">Transmembrane helix</keyword>
<dbReference type="PIRSF" id="PIRSF031509">
    <property type="entry name" value="Cell_wall_LiaF/YvqF"/>
    <property type="match status" value="1"/>
</dbReference>
<dbReference type="GO" id="GO:0016020">
    <property type="term" value="C:membrane"/>
    <property type="evidence" value="ECO:0007669"/>
    <property type="project" value="InterPro"/>
</dbReference>
<dbReference type="InterPro" id="IPR024425">
    <property type="entry name" value="LiaF-like_C"/>
</dbReference>
<keyword evidence="1" id="KW-0812">Transmembrane</keyword>
<keyword evidence="1" id="KW-0472">Membrane</keyword>
<reference evidence="4 5" key="1">
    <citation type="journal article" date="2015" name="Genome Announc.">
        <title>Expanding the biotechnology potential of lactobacilli through comparative genomics of 213 strains and associated genera.</title>
        <authorList>
            <person name="Sun Z."/>
            <person name="Harris H.M."/>
            <person name="McCann A."/>
            <person name="Guo C."/>
            <person name="Argimon S."/>
            <person name="Zhang W."/>
            <person name="Yang X."/>
            <person name="Jeffery I.B."/>
            <person name="Cooney J.C."/>
            <person name="Kagawa T.F."/>
            <person name="Liu W."/>
            <person name="Song Y."/>
            <person name="Salvetti E."/>
            <person name="Wrobel A."/>
            <person name="Rasinkangas P."/>
            <person name="Parkhill J."/>
            <person name="Rea M.C."/>
            <person name="O'Sullivan O."/>
            <person name="Ritari J."/>
            <person name="Douillard F.P."/>
            <person name="Paul Ross R."/>
            <person name="Yang R."/>
            <person name="Briner A.E."/>
            <person name="Felis G.E."/>
            <person name="de Vos W.M."/>
            <person name="Barrangou R."/>
            <person name="Klaenhammer T.R."/>
            <person name="Caufield P.W."/>
            <person name="Cui Y."/>
            <person name="Zhang H."/>
            <person name="O'Toole P.W."/>
        </authorList>
    </citation>
    <scope>NUCLEOTIDE SEQUENCE [LARGE SCALE GENOMIC DNA]</scope>
    <source>
        <strain evidence="4 5">DSM 20505</strain>
    </source>
</reference>
<feature type="domain" description="Cell wall-active antibiotics response LiaF-like C-terminal" evidence="2">
    <location>
        <begin position="125"/>
        <end position="237"/>
    </location>
</feature>
<keyword evidence="5" id="KW-1185">Reference proteome</keyword>